<evidence type="ECO:0008006" key="5">
    <source>
        <dbReference type="Google" id="ProtNLM"/>
    </source>
</evidence>
<accession>A0A2G2VWC9</accession>
<evidence type="ECO:0000256" key="2">
    <source>
        <dbReference type="PROSITE-ProRule" id="PRU00708"/>
    </source>
</evidence>
<dbReference type="Proteomes" id="UP000224567">
    <property type="component" value="Unassembled WGS sequence"/>
</dbReference>
<dbReference type="Pfam" id="PF13041">
    <property type="entry name" value="PPR_2"/>
    <property type="match status" value="1"/>
</dbReference>
<dbReference type="EMBL" id="MLFT02000010">
    <property type="protein sequence ID" value="PHT37285.1"/>
    <property type="molecule type" value="Genomic_DNA"/>
</dbReference>
<protein>
    <recommendedName>
        <fullName evidence="5">Pentatricopeptide repeat-containing protein</fullName>
    </recommendedName>
</protein>
<dbReference type="PROSITE" id="PS51375">
    <property type="entry name" value="PPR"/>
    <property type="match status" value="1"/>
</dbReference>
<dbReference type="PANTHER" id="PTHR47926:SF540">
    <property type="entry name" value="PENTATRICOPEPTIDE REPEAT-CONTAINING PROTEIN"/>
    <property type="match status" value="1"/>
</dbReference>
<evidence type="ECO:0000256" key="1">
    <source>
        <dbReference type="ARBA" id="ARBA00022737"/>
    </source>
</evidence>
<dbReference type="NCBIfam" id="TIGR00756">
    <property type="entry name" value="PPR"/>
    <property type="match status" value="1"/>
</dbReference>
<dbReference type="InterPro" id="IPR011990">
    <property type="entry name" value="TPR-like_helical_dom_sf"/>
</dbReference>
<name>A0A2G2VWC9_CAPBA</name>
<dbReference type="GO" id="GO:0003723">
    <property type="term" value="F:RNA binding"/>
    <property type="evidence" value="ECO:0007669"/>
    <property type="project" value="InterPro"/>
</dbReference>
<feature type="repeat" description="PPR" evidence="2">
    <location>
        <begin position="29"/>
        <end position="63"/>
    </location>
</feature>
<keyword evidence="4" id="KW-1185">Reference proteome</keyword>
<sequence length="219" mass="24705">MLTALVDMYAKMGLLPSARKNFDEMEMKDVPTWNSLIPGYAKNGNVEEAFKLFSKMPSRNEMEKAGGVKPNEVKIASVLPACANLGALEVGQKIEVYARASRYFKNMFVCNAVLEMYTKCVRIDRAMQLFHEIGRKRNLCSWNSMIIGDTRSMGSTPLGSMLQGSHLWIQDLVVLGEQIRVWMIAWSEGKAAFDDVIHGSIEPRRVWKIAWASREHGCP</sequence>
<keyword evidence="1" id="KW-0677">Repeat</keyword>
<dbReference type="Gene3D" id="1.25.40.10">
    <property type="entry name" value="Tetratricopeptide repeat domain"/>
    <property type="match status" value="2"/>
</dbReference>
<reference evidence="4" key="2">
    <citation type="journal article" date="2017" name="J. Anim. Genet.">
        <title>Multiple reference genome sequences of hot pepper reveal the massive evolution of plant disease resistance genes by retroduplication.</title>
        <authorList>
            <person name="Kim S."/>
            <person name="Park J."/>
            <person name="Yeom S.-I."/>
            <person name="Kim Y.-M."/>
            <person name="Seo E."/>
            <person name="Kim K.-T."/>
            <person name="Kim M.-S."/>
            <person name="Lee J.M."/>
            <person name="Cheong K."/>
            <person name="Shin H.-S."/>
            <person name="Kim S.-B."/>
            <person name="Han K."/>
            <person name="Lee J."/>
            <person name="Park M."/>
            <person name="Lee H.-A."/>
            <person name="Lee H.-Y."/>
            <person name="Lee Y."/>
            <person name="Oh S."/>
            <person name="Lee J.H."/>
            <person name="Choi E."/>
            <person name="Choi E."/>
            <person name="Lee S.E."/>
            <person name="Jeon J."/>
            <person name="Kim H."/>
            <person name="Choi G."/>
            <person name="Song H."/>
            <person name="Lee J."/>
            <person name="Lee S.-C."/>
            <person name="Kwon J.-K."/>
            <person name="Lee H.-Y."/>
            <person name="Koo N."/>
            <person name="Hong Y."/>
            <person name="Kim R.W."/>
            <person name="Kang W.-H."/>
            <person name="Huh J.H."/>
            <person name="Kang B.-C."/>
            <person name="Yang T.-J."/>
            <person name="Lee Y.-H."/>
            <person name="Bennetzen J.L."/>
            <person name="Choi D."/>
        </authorList>
    </citation>
    <scope>NUCLEOTIDE SEQUENCE [LARGE SCALE GENOMIC DNA]</scope>
    <source>
        <strain evidence="4">cv. PBC81</strain>
    </source>
</reference>
<dbReference type="PANTHER" id="PTHR47926">
    <property type="entry name" value="PENTATRICOPEPTIDE REPEAT-CONTAINING PROTEIN"/>
    <property type="match status" value="1"/>
</dbReference>
<proteinExistence type="predicted"/>
<dbReference type="GO" id="GO:0009451">
    <property type="term" value="P:RNA modification"/>
    <property type="evidence" value="ECO:0007669"/>
    <property type="project" value="InterPro"/>
</dbReference>
<dbReference type="AlphaFoldDB" id="A0A2G2VWC9"/>
<dbReference type="InterPro" id="IPR002885">
    <property type="entry name" value="PPR_rpt"/>
</dbReference>
<comment type="caution">
    <text evidence="3">The sequence shown here is derived from an EMBL/GenBank/DDBJ whole genome shotgun (WGS) entry which is preliminary data.</text>
</comment>
<dbReference type="OrthoDB" id="185373at2759"/>
<dbReference type="Pfam" id="PF01535">
    <property type="entry name" value="PPR"/>
    <property type="match status" value="1"/>
</dbReference>
<reference evidence="3 4" key="1">
    <citation type="journal article" date="2017" name="Genome Biol.">
        <title>New reference genome sequences of hot pepper reveal the massive evolution of plant disease-resistance genes by retroduplication.</title>
        <authorList>
            <person name="Kim S."/>
            <person name="Park J."/>
            <person name="Yeom S.I."/>
            <person name="Kim Y.M."/>
            <person name="Seo E."/>
            <person name="Kim K.T."/>
            <person name="Kim M.S."/>
            <person name="Lee J.M."/>
            <person name="Cheong K."/>
            <person name="Shin H.S."/>
            <person name="Kim S.B."/>
            <person name="Han K."/>
            <person name="Lee J."/>
            <person name="Park M."/>
            <person name="Lee H.A."/>
            <person name="Lee H.Y."/>
            <person name="Lee Y."/>
            <person name="Oh S."/>
            <person name="Lee J.H."/>
            <person name="Choi E."/>
            <person name="Choi E."/>
            <person name="Lee S.E."/>
            <person name="Jeon J."/>
            <person name="Kim H."/>
            <person name="Choi G."/>
            <person name="Song H."/>
            <person name="Lee J."/>
            <person name="Lee S.C."/>
            <person name="Kwon J.K."/>
            <person name="Lee H.Y."/>
            <person name="Koo N."/>
            <person name="Hong Y."/>
            <person name="Kim R.W."/>
            <person name="Kang W.H."/>
            <person name="Huh J.H."/>
            <person name="Kang B.C."/>
            <person name="Yang T.J."/>
            <person name="Lee Y.H."/>
            <person name="Bennetzen J.L."/>
            <person name="Choi D."/>
        </authorList>
    </citation>
    <scope>NUCLEOTIDE SEQUENCE [LARGE SCALE GENOMIC DNA]</scope>
    <source>
        <strain evidence="4">cv. PBC81</strain>
    </source>
</reference>
<organism evidence="3 4">
    <name type="scientific">Capsicum baccatum</name>
    <name type="common">Peruvian pepper</name>
    <dbReference type="NCBI Taxonomy" id="33114"/>
    <lineage>
        <taxon>Eukaryota</taxon>
        <taxon>Viridiplantae</taxon>
        <taxon>Streptophyta</taxon>
        <taxon>Embryophyta</taxon>
        <taxon>Tracheophyta</taxon>
        <taxon>Spermatophyta</taxon>
        <taxon>Magnoliopsida</taxon>
        <taxon>eudicotyledons</taxon>
        <taxon>Gunneridae</taxon>
        <taxon>Pentapetalae</taxon>
        <taxon>asterids</taxon>
        <taxon>lamiids</taxon>
        <taxon>Solanales</taxon>
        <taxon>Solanaceae</taxon>
        <taxon>Solanoideae</taxon>
        <taxon>Capsiceae</taxon>
        <taxon>Capsicum</taxon>
    </lineage>
</organism>
<evidence type="ECO:0000313" key="3">
    <source>
        <dbReference type="EMBL" id="PHT37285.1"/>
    </source>
</evidence>
<gene>
    <name evidence="3" type="ORF">CQW23_24985</name>
</gene>
<dbReference type="InterPro" id="IPR046960">
    <property type="entry name" value="PPR_At4g14850-like_plant"/>
</dbReference>
<evidence type="ECO:0000313" key="4">
    <source>
        <dbReference type="Proteomes" id="UP000224567"/>
    </source>
</evidence>